<dbReference type="Gene3D" id="2.40.70.10">
    <property type="entry name" value="Acid Proteases"/>
    <property type="match status" value="1"/>
</dbReference>
<accession>A0ABW8J2A7</accession>
<gene>
    <name evidence="2" type="ORF">ISP25_01185</name>
    <name evidence="3" type="ORF">ISP25_03545</name>
    <name evidence="4" type="ORF">ISP25_21805</name>
</gene>
<dbReference type="EMBL" id="JADIKK010000007">
    <property type="protein sequence ID" value="MFK2875685.1"/>
    <property type="molecule type" value="Genomic_DNA"/>
</dbReference>
<dbReference type="InterPro" id="IPR021109">
    <property type="entry name" value="Peptidase_aspartic_dom_sf"/>
</dbReference>
<evidence type="ECO:0000313" key="2">
    <source>
        <dbReference type="EMBL" id="MFK2875685.1"/>
    </source>
</evidence>
<dbReference type="Pfam" id="PF13650">
    <property type="entry name" value="Asp_protease_2"/>
    <property type="match status" value="1"/>
</dbReference>
<organism evidence="2 5">
    <name type="scientific">Rhodanobacter hydrolyticus</name>
    <dbReference type="NCBI Taxonomy" id="2250595"/>
    <lineage>
        <taxon>Bacteria</taxon>
        <taxon>Pseudomonadati</taxon>
        <taxon>Pseudomonadota</taxon>
        <taxon>Gammaproteobacteria</taxon>
        <taxon>Lysobacterales</taxon>
        <taxon>Rhodanobacteraceae</taxon>
        <taxon>Rhodanobacter</taxon>
    </lineage>
</organism>
<dbReference type="RefSeq" id="WP_404611706.1">
    <property type="nucleotide sequence ID" value="NZ_JADIKK010000007.1"/>
</dbReference>
<comment type="caution">
    <text evidence="2">The sequence shown here is derived from an EMBL/GenBank/DDBJ whole genome shotgun (WGS) entry which is preliminary data.</text>
</comment>
<sequence>MPSIREIFVRLRPVFALLAMLAATVAAMPVAAADNPPAATPADTVQVINTALVKVDTDALDKLLRQNDPLTRVLAAMALDRVHGRLAQSSTEAATCKNGLINNQPQVALYCALFALGNLRLSGQDHAASTAMQQLPQQFQGKLPAAQWEQLNHFVALQTGQAVTEAELPSTGFDIPVHAGRHHGNRESDDDTIDAQINGKPVALRVGTSSAYVVLDQDTAQGLGIQVAAESADKDHPASPTFATLDSLSFAGATFRHVPVQVVPGAHIHAIGMGLFKYLRTFRMARDNIQVYGPTDARPACDDAMLLASDAGGSTGLRLAVQLGIDDAQSVAMLSLDSPFYLYGNKDAPAAPSHGGGHRMGGMGGMGGGGMGSMGGGRGGSARSTLEVTLDGKTLRMPYVAARSPNLPWDYALGHAMLDDMDLYVDFNSQHTCLLKH</sequence>
<dbReference type="EMBL" id="JADIKK010000008">
    <property type="protein sequence ID" value="MFK2876138.1"/>
    <property type="molecule type" value="Genomic_DNA"/>
</dbReference>
<feature type="chain" id="PRO_5045033829" evidence="1">
    <location>
        <begin position="33"/>
        <end position="437"/>
    </location>
</feature>
<name>A0ABW8J2A7_9GAMM</name>
<proteinExistence type="predicted"/>
<evidence type="ECO:0000313" key="5">
    <source>
        <dbReference type="Proteomes" id="UP001620339"/>
    </source>
</evidence>
<reference evidence="2 5" key="1">
    <citation type="submission" date="2020-10" db="EMBL/GenBank/DDBJ databases">
        <title>Phylogeny of dyella-like bacteria.</title>
        <authorList>
            <person name="Fu J."/>
        </authorList>
    </citation>
    <scope>NUCLEOTIDE SEQUENCE [LARGE SCALE GENOMIC DNA]</scope>
    <source>
        <strain evidence="2 5">KACC 19113</strain>
    </source>
</reference>
<feature type="signal peptide" evidence="1">
    <location>
        <begin position="1"/>
        <end position="32"/>
    </location>
</feature>
<protein>
    <submittedName>
        <fullName evidence="2">Retropepsin-like domain-containing protein</fullName>
    </submittedName>
</protein>
<evidence type="ECO:0000313" key="3">
    <source>
        <dbReference type="EMBL" id="MFK2876138.1"/>
    </source>
</evidence>
<evidence type="ECO:0000256" key="1">
    <source>
        <dbReference type="SAM" id="SignalP"/>
    </source>
</evidence>
<dbReference type="EMBL" id="JADIKK010000008">
    <property type="protein sequence ID" value="MFK2879704.1"/>
    <property type="molecule type" value="Genomic_DNA"/>
</dbReference>
<dbReference type="Proteomes" id="UP001620339">
    <property type="component" value="Unassembled WGS sequence"/>
</dbReference>
<keyword evidence="5" id="KW-1185">Reference proteome</keyword>
<keyword evidence="1" id="KW-0732">Signal</keyword>
<evidence type="ECO:0000313" key="4">
    <source>
        <dbReference type="EMBL" id="MFK2879704.1"/>
    </source>
</evidence>